<dbReference type="RefSeq" id="WP_167996401.1">
    <property type="nucleotide sequence ID" value="NZ_JAATEM010000017.1"/>
</dbReference>
<sequence>MRETDRMTPSTRKALLAAMLCTLLVTACSTTDEGLSYPVPDNICGIPADKEILEELLDDGDKLEQETSPFTLEEGQVCHMYVDGNDSVASDGDWEKSGYTLRDYFEFSEKKNIRYFGGGRYASWNFGVVTIIPCPGVSEKGDVIAVAVNDLRWNEKTQPLLEKLGPPYFEAYKKKLGCPS</sequence>
<gene>
    <name evidence="2" type="ORF">HCJ93_16110</name>
</gene>
<comment type="caution">
    <text evidence="2">The sequence shown here is derived from an EMBL/GenBank/DDBJ whole genome shotgun (WGS) entry which is preliminary data.</text>
</comment>
<reference evidence="2 3" key="1">
    <citation type="submission" date="2020-03" db="EMBL/GenBank/DDBJ databases">
        <title>WGS of actinomycetes isolated from Thailand.</title>
        <authorList>
            <person name="Thawai C."/>
        </authorList>
    </citation>
    <scope>NUCLEOTIDE SEQUENCE [LARGE SCALE GENOMIC DNA]</scope>
    <source>
        <strain evidence="2 3">SBST2-5</strain>
    </source>
</reference>
<evidence type="ECO:0000313" key="2">
    <source>
        <dbReference type="EMBL" id="NJP51550.1"/>
    </source>
</evidence>
<proteinExistence type="predicted"/>
<feature type="chain" id="PRO_5046678619" description="Lipoprotein" evidence="1">
    <location>
        <begin position="28"/>
        <end position="180"/>
    </location>
</feature>
<dbReference type="Proteomes" id="UP000730591">
    <property type="component" value="Unassembled WGS sequence"/>
</dbReference>
<name>A0ABX1A5H4_9ACTN</name>
<keyword evidence="3" id="KW-1185">Reference proteome</keyword>
<dbReference type="EMBL" id="JAATEM010000017">
    <property type="protein sequence ID" value="NJP51550.1"/>
    <property type="molecule type" value="Genomic_DNA"/>
</dbReference>
<evidence type="ECO:0000256" key="1">
    <source>
        <dbReference type="SAM" id="SignalP"/>
    </source>
</evidence>
<feature type="signal peptide" evidence="1">
    <location>
        <begin position="1"/>
        <end position="27"/>
    </location>
</feature>
<organism evidence="2 3">
    <name type="scientific">Streptomyces composti</name>
    <dbReference type="NCBI Taxonomy" id="2720025"/>
    <lineage>
        <taxon>Bacteria</taxon>
        <taxon>Bacillati</taxon>
        <taxon>Actinomycetota</taxon>
        <taxon>Actinomycetes</taxon>
        <taxon>Kitasatosporales</taxon>
        <taxon>Streptomycetaceae</taxon>
        <taxon>Streptomyces</taxon>
    </lineage>
</organism>
<dbReference type="PROSITE" id="PS51257">
    <property type="entry name" value="PROKAR_LIPOPROTEIN"/>
    <property type="match status" value="1"/>
</dbReference>
<accession>A0ABX1A5H4</accession>
<evidence type="ECO:0000313" key="3">
    <source>
        <dbReference type="Proteomes" id="UP000730591"/>
    </source>
</evidence>
<keyword evidence="1" id="KW-0732">Signal</keyword>
<protein>
    <recommendedName>
        <fullName evidence="4">Lipoprotein</fullName>
    </recommendedName>
</protein>
<evidence type="ECO:0008006" key="4">
    <source>
        <dbReference type="Google" id="ProtNLM"/>
    </source>
</evidence>